<dbReference type="Pfam" id="PF14295">
    <property type="entry name" value="PAN_4"/>
    <property type="match status" value="2"/>
</dbReference>
<protein>
    <recommendedName>
        <fullName evidence="2">Apple domain-containing protein</fullName>
    </recommendedName>
</protein>
<reference evidence="4" key="1">
    <citation type="journal article" date="2015" name="BMC Genomics">
        <title>Genomic and transcriptomic analysis of the endophytic fungus Pestalotiopsis fici reveals its lifestyle and high potential for synthesis of natural products.</title>
        <authorList>
            <person name="Wang X."/>
            <person name="Zhang X."/>
            <person name="Liu L."/>
            <person name="Xiang M."/>
            <person name="Wang W."/>
            <person name="Sun X."/>
            <person name="Che Y."/>
            <person name="Guo L."/>
            <person name="Liu G."/>
            <person name="Guo L."/>
            <person name="Wang C."/>
            <person name="Yin W.B."/>
            <person name="Stadler M."/>
            <person name="Zhang X."/>
            <person name="Liu X."/>
        </authorList>
    </citation>
    <scope>NUCLEOTIDE SEQUENCE [LARGE SCALE GENOMIC DNA]</scope>
    <source>
        <strain evidence="4">W106-1 / CGMCC3.15140</strain>
    </source>
</reference>
<proteinExistence type="predicted"/>
<dbReference type="eggNOG" id="ENOG502SKWH">
    <property type="taxonomic scope" value="Eukaryota"/>
</dbReference>
<evidence type="ECO:0000313" key="3">
    <source>
        <dbReference type="EMBL" id="ETS75384.1"/>
    </source>
</evidence>
<dbReference type="HOGENOM" id="CLU_061426_0_0_1"/>
<dbReference type="InParanoid" id="W3WNL8"/>
<dbReference type="RefSeq" id="XP_007839100.1">
    <property type="nucleotide sequence ID" value="XM_007840909.1"/>
</dbReference>
<organism evidence="3 4">
    <name type="scientific">Pestalotiopsis fici (strain W106-1 / CGMCC3.15140)</name>
    <dbReference type="NCBI Taxonomy" id="1229662"/>
    <lineage>
        <taxon>Eukaryota</taxon>
        <taxon>Fungi</taxon>
        <taxon>Dikarya</taxon>
        <taxon>Ascomycota</taxon>
        <taxon>Pezizomycotina</taxon>
        <taxon>Sordariomycetes</taxon>
        <taxon>Xylariomycetidae</taxon>
        <taxon>Amphisphaeriales</taxon>
        <taxon>Sporocadaceae</taxon>
        <taxon>Pestalotiopsis</taxon>
    </lineage>
</organism>
<feature type="signal peptide" evidence="1">
    <location>
        <begin position="1"/>
        <end position="20"/>
    </location>
</feature>
<dbReference type="InterPro" id="IPR003609">
    <property type="entry name" value="Pan_app"/>
</dbReference>
<feature type="chain" id="PRO_5004833761" description="Apple domain-containing protein" evidence="1">
    <location>
        <begin position="21"/>
        <end position="290"/>
    </location>
</feature>
<dbReference type="GeneID" id="19277341"/>
<evidence type="ECO:0000259" key="2">
    <source>
        <dbReference type="Pfam" id="PF14295"/>
    </source>
</evidence>
<evidence type="ECO:0000313" key="4">
    <source>
        <dbReference type="Proteomes" id="UP000030651"/>
    </source>
</evidence>
<dbReference type="EMBL" id="KI912118">
    <property type="protein sequence ID" value="ETS75384.1"/>
    <property type="molecule type" value="Genomic_DNA"/>
</dbReference>
<keyword evidence="4" id="KW-1185">Reference proteome</keyword>
<feature type="domain" description="Apple" evidence="2">
    <location>
        <begin position="63"/>
        <end position="100"/>
    </location>
</feature>
<evidence type="ECO:0000256" key="1">
    <source>
        <dbReference type="SAM" id="SignalP"/>
    </source>
</evidence>
<sequence>MKFTPFLASAGLLQVQAVLAQTTTTGTPTTVTSATTTSSTATCTASLITKLCDYTEPASDSAVAEDSVEHCWEYCNNHPPCNFVIFAAGNPTTGSGTCWLYPGETYDESAGSSDCSSPYLSVYSQPTCSGGSTTTTACAATATPSAIAEVCDYPTPDDNCFSSCVASSGAVDCLSRCVEADDCNYVVFNPHNDDDSQYGSGTCWMYDSGSYNASAASTCSGDPEQYVYNNVCPKASSSSTTLLTSTTTGTAGTVAADSTASSASESQTSAAIALSRRNPLAAGMRWLARE</sequence>
<name>W3WNL8_PESFW</name>
<keyword evidence="1" id="KW-0732">Signal</keyword>
<feature type="domain" description="Apple" evidence="2">
    <location>
        <begin position="167"/>
        <end position="205"/>
    </location>
</feature>
<dbReference type="OrthoDB" id="3440282at2759"/>
<dbReference type="AlphaFoldDB" id="W3WNL8"/>
<accession>W3WNL8</accession>
<dbReference type="OMA" id="QCAKADS"/>
<dbReference type="Proteomes" id="UP000030651">
    <property type="component" value="Unassembled WGS sequence"/>
</dbReference>
<gene>
    <name evidence="3" type="ORF">PFICI_12328</name>
</gene>
<dbReference type="KEGG" id="pfy:PFICI_12328"/>